<dbReference type="EMBL" id="GBXM01034150">
    <property type="protein sequence ID" value="JAH74427.1"/>
    <property type="molecule type" value="Transcribed_RNA"/>
</dbReference>
<protein>
    <submittedName>
        <fullName evidence="1">Uncharacterized protein</fullName>
    </submittedName>
</protein>
<proteinExistence type="predicted"/>
<accession>A0A0E9V8R6</accession>
<reference evidence="1" key="2">
    <citation type="journal article" date="2015" name="Fish Shellfish Immunol.">
        <title>Early steps in the European eel (Anguilla anguilla)-Vibrio vulnificus interaction in the gills: Role of the RtxA13 toxin.</title>
        <authorList>
            <person name="Callol A."/>
            <person name="Pajuelo D."/>
            <person name="Ebbesson L."/>
            <person name="Teles M."/>
            <person name="MacKenzie S."/>
            <person name="Amaro C."/>
        </authorList>
    </citation>
    <scope>NUCLEOTIDE SEQUENCE</scope>
</reference>
<dbReference type="AlphaFoldDB" id="A0A0E9V8R6"/>
<name>A0A0E9V8R6_ANGAN</name>
<sequence>MYLFSFLYSSAMSLINFSRGSKLRMFQNIGNQTF</sequence>
<evidence type="ECO:0000313" key="1">
    <source>
        <dbReference type="EMBL" id="JAH74427.1"/>
    </source>
</evidence>
<reference evidence="1" key="1">
    <citation type="submission" date="2014-11" db="EMBL/GenBank/DDBJ databases">
        <authorList>
            <person name="Amaro Gonzalez C."/>
        </authorList>
    </citation>
    <scope>NUCLEOTIDE SEQUENCE</scope>
</reference>
<organism evidence="1">
    <name type="scientific">Anguilla anguilla</name>
    <name type="common">European freshwater eel</name>
    <name type="synonym">Muraena anguilla</name>
    <dbReference type="NCBI Taxonomy" id="7936"/>
    <lineage>
        <taxon>Eukaryota</taxon>
        <taxon>Metazoa</taxon>
        <taxon>Chordata</taxon>
        <taxon>Craniata</taxon>
        <taxon>Vertebrata</taxon>
        <taxon>Euteleostomi</taxon>
        <taxon>Actinopterygii</taxon>
        <taxon>Neopterygii</taxon>
        <taxon>Teleostei</taxon>
        <taxon>Anguilliformes</taxon>
        <taxon>Anguillidae</taxon>
        <taxon>Anguilla</taxon>
    </lineage>
</organism>